<proteinExistence type="predicted"/>
<dbReference type="InterPro" id="IPR027417">
    <property type="entry name" value="P-loop_NTPase"/>
</dbReference>
<dbReference type="AlphaFoldDB" id="A0A377U1F0"/>
<accession>A0A377U1F0</accession>
<evidence type="ECO:0000313" key="2">
    <source>
        <dbReference type="Proteomes" id="UP000254938"/>
    </source>
</evidence>
<dbReference type="SUPFAM" id="SSF52540">
    <property type="entry name" value="P-loop containing nucleoside triphosphate hydrolases"/>
    <property type="match status" value="1"/>
</dbReference>
<reference evidence="1 2" key="1">
    <citation type="submission" date="2018-06" db="EMBL/GenBank/DDBJ databases">
        <authorList>
            <consortium name="Pathogen Informatics"/>
            <person name="Doyle S."/>
        </authorList>
    </citation>
    <scope>NUCLEOTIDE SEQUENCE [LARGE SCALE GENOMIC DNA]</scope>
    <source>
        <strain evidence="1 2">NCTC9140</strain>
    </source>
</reference>
<dbReference type="Proteomes" id="UP000254938">
    <property type="component" value="Unassembled WGS sequence"/>
</dbReference>
<evidence type="ECO:0000313" key="1">
    <source>
        <dbReference type="EMBL" id="STS85803.1"/>
    </source>
</evidence>
<gene>
    <name evidence="1" type="ORF">NCTC9140_07647</name>
</gene>
<sequence>MSQPLLSVSGLMMRFGGLLAVNNVSLELREREIVSLIGPTAPGRPPSLTA</sequence>
<protein>
    <submittedName>
        <fullName evidence="1">Branched chain amino acid ABC transporter ATPase</fullName>
    </submittedName>
</protein>
<dbReference type="EMBL" id="UGKQ01000007">
    <property type="protein sequence ID" value="STS85803.1"/>
    <property type="molecule type" value="Genomic_DNA"/>
</dbReference>
<organism evidence="1 2">
    <name type="scientific">Klebsiella pneumoniae</name>
    <dbReference type="NCBI Taxonomy" id="573"/>
    <lineage>
        <taxon>Bacteria</taxon>
        <taxon>Pseudomonadati</taxon>
        <taxon>Pseudomonadota</taxon>
        <taxon>Gammaproteobacteria</taxon>
        <taxon>Enterobacterales</taxon>
        <taxon>Enterobacteriaceae</taxon>
        <taxon>Klebsiella/Raoultella group</taxon>
        <taxon>Klebsiella</taxon>
        <taxon>Klebsiella pneumoniae complex</taxon>
    </lineage>
</organism>
<name>A0A377U1F0_KLEPN</name>